<evidence type="ECO:0000256" key="1">
    <source>
        <dbReference type="SAM" id="MobiDB-lite"/>
    </source>
</evidence>
<sequence>MILNEREKLKYGEDFKAFYDIACALQNTYPIHSVTNNLCEGIFDINIDKIRLCDWGPVIQSIEINRTLNHIAFRSCHISRSECPVTKPRRPAPAWMSNSKILRSICQAVASSLRITTALVFLELKNIPLIQADVNCLCNGIANNRTLRHLSFNCCPIGDTGIAEICRALRHAPDLATMNISGCQITHIGASHIAELIKHQTIQRHTATWQDSLRYRYPALDQLGGLRRITMNDNPQLGDSGSIRIAESLFDDLWVKAVDLQACNLSDRSAMIWLRVLTGTPSTLLVGKLETSQLPEECRGNHSLAVVDLRRNPNISREILRAVTERALLNSEGKQTEFNWLKTCTPGSPEGSRSEITVCKWPGMTGFRERRRKVRTCSKTASASKPATNMSAIRRPSSAQPHRGRSIVTMKRYRCRSAHATTLPFAPHHRPNEGRRTPGSTPLSPPRQISARAVWKPPGVVHEKHSVHSQISRGKIKRKYTFPNLTPAGILNSLHVQQGSRMSCRPTKSLSTVPLSTPHVDRLTPTSYSSGRRPRSGNNAPFIQHSFRQNHHRREQGRLGGSQKDFGALHGPHSLNCQLRQLMNRVTQLEEQLNKESFRPPAPDLTKQTLDAGDRVSQRMPMNAEVMEQLNELVRYVQPILGTLQSNPISGKPLSSNLNLDQLRRHLHQLCVLVHRFNAGTEESKTSNQPESYVFDVSHNDRPRRHHLVHQKPQAKPNVSNSLNDVSVEPSHNSATRVLGTADSYLRRMDDPEDNSMYRTSLNGAKANSLSSLDTSVGKEIPSNAPNQGNKPTNEAQLPIEKSENCLKTQGNNNNHFVCSVKQTQCDPFRHQDTLASTLERSWKKRIMKGKYGKDCAAGARSPEDLIRLQSEADRIFVELKAETLKADKFIPESDTRSLSGCVHPGPGQVREGNNFSKQDVAEVEHDKTLNTKKEHEEGEENFGETISDDEESIQLWSRAQSVFSKVCPVKTATPNFGSNKPGCSGRSYEPKNLAIDNTEDSDLSLDSTNDLNDLICDYSDLEEDELTFVDLTNDEYNLSSSRLSGQVPSIGKSSGTTPLFVK</sequence>
<dbReference type="InterPro" id="IPR026212">
    <property type="entry name" value="Cep78"/>
</dbReference>
<dbReference type="SMART" id="SM00368">
    <property type="entry name" value="LRR_RI"/>
    <property type="match status" value="3"/>
</dbReference>
<feature type="region of interest" description="Disordered" evidence="1">
    <location>
        <begin position="371"/>
        <end position="404"/>
    </location>
</feature>
<dbReference type="Proteomes" id="UP000308267">
    <property type="component" value="Unassembled WGS sequence"/>
</dbReference>
<dbReference type="PRINTS" id="PR02062">
    <property type="entry name" value="CENTROSOME78"/>
</dbReference>
<dbReference type="GO" id="GO:0044782">
    <property type="term" value="P:cilium organization"/>
    <property type="evidence" value="ECO:0007669"/>
    <property type="project" value="TreeGrafter"/>
</dbReference>
<gene>
    <name evidence="2" type="ORF">CRM22_004054</name>
</gene>
<organism evidence="2 3">
    <name type="scientific">Opisthorchis felineus</name>
    <dbReference type="NCBI Taxonomy" id="147828"/>
    <lineage>
        <taxon>Eukaryota</taxon>
        <taxon>Metazoa</taxon>
        <taxon>Spiralia</taxon>
        <taxon>Lophotrochozoa</taxon>
        <taxon>Platyhelminthes</taxon>
        <taxon>Trematoda</taxon>
        <taxon>Digenea</taxon>
        <taxon>Opisthorchiida</taxon>
        <taxon>Opisthorchiata</taxon>
        <taxon>Opisthorchiidae</taxon>
        <taxon>Opisthorchis</taxon>
    </lineage>
</organism>
<reference evidence="2 3" key="1">
    <citation type="journal article" date="2019" name="BMC Genomics">
        <title>New insights from Opisthorchis felineus genome: update on genomics of the epidemiologically important liver flukes.</title>
        <authorList>
            <person name="Ershov N.I."/>
            <person name="Mordvinov V.A."/>
            <person name="Prokhortchouk E.B."/>
            <person name="Pakharukova M.Y."/>
            <person name="Gunbin K.V."/>
            <person name="Ustyantsev K."/>
            <person name="Genaev M.A."/>
            <person name="Blinov A.G."/>
            <person name="Mazur A."/>
            <person name="Boulygina E."/>
            <person name="Tsygankova S."/>
            <person name="Khrameeva E."/>
            <person name="Chekanov N."/>
            <person name="Fan G."/>
            <person name="Xiao A."/>
            <person name="Zhang H."/>
            <person name="Xu X."/>
            <person name="Yang H."/>
            <person name="Solovyev V."/>
            <person name="Lee S.M."/>
            <person name="Liu X."/>
            <person name="Afonnikov D.A."/>
            <person name="Skryabin K.G."/>
        </authorList>
    </citation>
    <scope>NUCLEOTIDE SEQUENCE [LARGE SCALE GENOMIC DNA]</scope>
    <source>
        <strain evidence="2">AK-0245</strain>
        <tissue evidence="2">Whole organism</tissue>
    </source>
</reference>
<feature type="region of interest" description="Disordered" evidence="1">
    <location>
        <begin position="423"/>
        <end position="447"/>
    </location>
</feature>
<dbReference type="GO" id="GO:0005813">
    <property type="term" value="C:centrosome"/>
    <property type="evidence" value="ECO:0007669"/>
    <property type="project" value="TreeGrafter"/>
</dbReference>
<dbReference type="PANTHER" id="PTHR24110:SF3">
    <property type="entry name" value="CENTROSOMAL PROTEIN OF 78 KDA"/>
    <property type="match status" value="1"/>
</dbReference>
<feature type="compositionally biased region" description="Polar residues" evidence="1">
    <location>
        <begin position="504"/>
        <end position="515"/>
    </location>
</feature>
<feature type="compositionally biased region" description="Polar residues" evidence="1">
    <location>
        <begin position="717"/>
        <end position="736"/>
    </location>
</feature>
<feature type="compositionally biased region" description="Polar residues" evidence="1">
    <location>
        <begin position="524"/>
        <end position="541"/>
    </location>
</feature>
<proteinExistence type="predicted"/>
<dbReference type="STRING" id="147828.A0A4S2M4G4"/>
<feature type="region of interest" description="Disordered" evidence="1">
    <location>
        <begin position="1041"/>
        <end position="1063"/>
    </location>
</feature>
<comment type="caution">
    <text evidence="2">The sequence shown here is derived from an EMBL/GenBank/DDBJ whole genome shotgun (WGS) entry which is preliminary data.</text>
</comment>
<feature type="compositionally biased region" description="Polar residues" evidence="1">
    <location>
        <begin position="757"/>
        <end position="775"/>
    </location>
</feature>
<name>A0A4S2M4G4_OPIFE</name>
<dbReference type="InterPro" id="IPR032675">
    <property type="entry name" value="LRR_dom_sf"/>
</dbReference>
<dbReference type="AlphaFoldDB" id="A0A4S2M4G4"/>
<feature type="compositionally biased region" description="Polar residues" evidence="1">
    <location>
        <begin position="784"/>
        <end position="796"/>
    </location>
</feature>
<feature type="region of interest" description="Disordered" evidence="1">
    <location>
        <begin position="709"/>
        <end position="797"/>
    </location>
</feature>
<feature type="compositionally biased region" description="Polar residues" evidence="1">
    <location>
        <begin position="377"/>
        <end position="391"/>
    </location>
</feature>
<evidence type="ECO:0000313" key="2">
    <source>
        <dbReference type="EMBL" id="TGZ68847.1"/>
    </source>
</evidence>
<dbReference type="OrthoDB" id="78308at2759"/>
<dbReference type="Gene3D" id="3.80.10.10">
    <property type="entry name" value="Ribonuclease Inhibitor"/>
    <property type="match status" value="1"/>
</dbReference>
<keyword evidence="3" id="KW-1185">Reference proteome</keyword>
<protein>
    <recommendedName>
        <fullName evidence="4">Centrosomal protein of 78 kDa</fullName>
    </recommendedName>
</protein>
<dbReference type="Pfam" id="PF13516">
    <property type="entry name" value="LRR_6"/>
    <property type="match status" value="1"/>
</dbReference>
<evidence type="ECO:0000313" key="3">
    <source>
        <dbReference type="Proteomes" id="UP000308267"/>
    </source>
</evidence>
<accession>A0A4S2M4G4</accession>
<dbReference type="SUPFAM" id="SSF52047">
    <property type="entry name" value="RNI-like"/>
    <property type="match status" value="1"/>
</dbReference>
<feature type="region of interest" description="Disordered" evidence="1">
    <location>
        <begin position="504"/>
        <end position="567"/>
    </location>
</feature>
<dbReference type="InterPro" id="IPR001611">
    <property type="entry name" value="Leu-rich_rpt"/>
</dbReference>
<evidence type="ECO:0008006" key="4">
    <source>
        <dbReference type="Google" id="ProtNLM"/>
    </source>
</evidence>
<dbReference type="EMBL" id="SJOL01006343">
    <property type="protein sequence ID" value="TGZ68847.1"/>
    <property type="molecule type" value="Genomic_DNA"/>
</dbReference>
<dbReference type="PANTHER" id="PTHR24110">
    <property type="entry name" value="CENTROSOMAL PROTEIN OF 78 KDA"/>
    <property type="match status" value="1"/>
</dbReference>
<dbReference type="GO" id="GO:0036064">
    <property type="term" value="C:ciliary basal body"/>
    <property type="evidence" value="ECO:0007669"/>
    <property type="project" value="TreeGrafter"/>
</dbReference>